<dbReference type="EMBL" id="MU860336">
    <property type="protein sequence ID" value="KAK4234714.1"/>
    <property type="molecule type" value="Genomic_DNA"/>
</dbReference>
<evidence type="ECO:0000256" key="1">
    <source>
        <dbReference type="SAM" id="MobiDB-lite"/>
    </source>
</evidence>
<feature type="transmembrane region" description="Helical" evidence="2">
    <location>
        <begin position="73"/>
        <end position="94"/>
    </location>
</feature>
<dbReference type="AlphaFoldDB" id="A0AAN7C3H8"/>
<evidence type="ECO:0000313" key="4">
    <source>
        <dbReference type="Proteomes" id="UP001303760"/>
    </source>
</evidence>
<comment type="caution">
    <text evidence="3">The sequence shown here is derived from an EMBL/GenBank/DDBJ whole genome shotgun (WGS) entry which is preliminary data.</text>
</comment>
<dbReference type="Proteomes" id="UP001303760">
    <property type="component" value="Unassembled WGS sequence"/>
</dbReference>
<feature type="transmembrane region" description="Helical" evidence="2">
    <location>
        <begin position="151"/>
        <end position="172"/>
    </location>
</feature>
<keyword evidence="2" id="KW-0472">Membrane</keyword>
<evidence type="ECO:0000256" key="2">
    <source>
        <dbReference type="SAM" id="Phobius"/>
    </source>
</evidence>
<feature type="compositionally biased region" description="Pro residues" evidence="1">
    <location>
        <begin position="375"/>
        <end position="384"/>
    </location>
</feature>
<evidence type="ECO:0000313" key="3">
    <source>
        <dbReference type="EMBL" id="KAK4234714.1"/>
    </source>
</evidence>
<keyword evidence="2" id="KW-1133">Transmembrane helix</keyword>
<reference evidence="3" key="1">
    <citation type="journal article" date="2023" name="Mol. Phylogenet. Evol.">
        <title>Genome-scale phylogeny and comparative genomics of the fungal order Sordariales.</title>
        <authorList>
            <person name="Hensen N."/>
            <person name="Bonometti L."/>
            <person name="Westerberg I."/>
            <person name="Brannstrom I.O."/>
            <person name="Guillou S."/>
            <person name="Cros-Aarteil S."/>
            <person name="Calhoun S."/>
            <person name="Haridas S."/>
            <person name="Kuo A."/>
            <person name="Mondo S."/>
            <person name="Pangilinan J."/>
            <person name="Riley R."/>
            <person name="LaButti K."/>
            <person name="Andreopoulos B."/>
            <person name="Lipzen A."/>
            <person name="Chen C."/>
            <person name="Yan M."/>
            <person name="Daum C."/>
            <person name="Ng V."/>
            <person name="Clum A."/>
            <person name="Steindorff A."/>
            <person name="Ohm R.A."/>
            <person name="Martin F."/>
            <person name="Silar P."/>
            <person name="Natvig D.O."/>
            <person name="Lalanne C."/>
            <person name="Gautier V."/>
            <person name="Ament-Velasquez S.L."/>
            <person name="Kruys A."/>
            <person name="Hutchinson M.I."/>
            <person name="Powell A.J."/>
            <person name="Barry K."/>
            <person name="Miller A.N."/>
            <person name="Grigoriev I.V."/>
            <person name="Debuchy R."/>
            <person name="Gladieux P."/>
            <person name="Hiltunen Thoren M."/>
            <person name="Johannesson H."/>
        </authorList>
    </citation>
    <scope>NUCLEOTIDE SEQUENCE</scope>
    <source>
        <strain evidence="3">CBS 532.94</strain>
    </source>
</reference>
<name>A0AAN7C3H8_9PEZI</name>
<keyword evidence="4" id="KW-1185">Reference proteome</keyword>
<feature type="region of interest" description="Disordered" evidence="1">
    <location>
        <begin position="362"/>
        <end position="384"/>
    </location>
</feature>
<gene>
    <name evidence="3" type="ORF">C8A03DRAFT_47020</name>
</gene>
<protein>
    <submittedName>
        <fullName evidence="3">Uncharacterized protein</fullName>
    </submittedName>
</protein>
<feature type="transmembrane region" description="Helical" evidence="2">
    <location>
        <begin position="12"/>
        <end position="32"/>
    </location>
</feature>
<feature type="transmembrane region" description="Helical" evidence="2">
    <location>
        <begin position="39"/>
        <end position="61"/>
    </location>
</feature>
<sequence length="384" mass="41977">MAEEPLFFELSWSILSTIGAANVFFGILVVSVTNLSPIAAVPIVTSAAGAVANGLCFYAFYLTSPPATNRAVASGFADIMWLIQEAGLSFYGYVILSRILRDRNWYIFASVFWIFIVAIAVVRIIIAVTRVRQIVTGDEGLQQTVNHLHMAYFPMIAVVECVSAYYLLTIFAKAQMGSFKQATKTGLFPYLMRSTEVRLALLAVIGTMRAVTYSFQTEAQSATNLAGQVDRFAYTMECLFPIVMYIDMLSSKVVHTSQRQYSVSPQQARSYGKRRSAMGGGLGGAKDHDDGAMSFPTHSQTEHIVEVHGGRSAAASRHRRRASSEERIFGGGAESSGMAHSEVELDAMEPSGRAPGISKTVEFEVEMSEPRTTEPRPPPSAYNV</sequence>
<organism evidence="3 4">
    <name type="scientific">Achaetomium macrosporum</name>
    <dbReference type="NCBI Taxonomy" id="79813"/>
    <lineage>
        <taxon>Eukaryota</taxon>
        <taxon>Fungi</taxon>
        <taxon>Dikarya</taxon>
        <taxon>Ascomycota</taxon>
        <taxon>Pezizomycotina</taxon>
        <taxon>Sordariomycetes</taxon>
        <taxon>Sordariomycetidae</taxon>
        <taxon>Sordariales</taxon>
        <taxon>Chaetomiaceae</taxon>
        <taxon>Achaetomium</taxon>
    </lineage>
</organism>
<proteinExistence type="predicted"/>
<feature type="region of interest" description="Disordered" evidence="1">
    <location>
        <begin position="307"/>
        <end position="339"/>
    </location>
</feature>
<feature type="transmembrane region" description="Helical" evidence="2">
    <location>
        <begin position="106"/>
        <end position="131"/>
    </location>
</feature>
<accession>A0AAN7C3H8</accession>
<reference evidence="3" key="2">
    <citation type="submission" date="2023-05" db="EMBL/GenBank/DDBJ databases">
        <authorList>
            <consortium name="Lawrence Berkeley National Laboratory"/>
            <person name="Steindorff A."/>
            <person name="Hensen N."/>
            <person name="Bonometti L."/>
            <person name="Westerberg I."/>
            <person name="Brannstrom I.O."/>
            <person name="Guillou S."/>
            <person name="Cros-Aarteil S."/>
            <person name="Calhoun S."/>
            <person name="Haridas S."/>
            <person name="Kuo A."/>
            <person name="Mondo S."/>
            <person name="Pangilinan J."/>
            <person name="Riley R."/>
            <person name="Labutti K."/>
            <person name="Andreopoulos B."/>
            <person name="Lipzen A."/>
            <person name="Chen C."/>
            <person name="Yanf M."/>
            <person name="Daum C."/>
            <person name="Ng V."/>
            <person name="Clum A."/>
            <person name="Ohm R."/>
            <person name="Martin F."/>
            <person name="Silar P."/>
            <person name="Natvig D."/>
            <person name="Lalanne C."/>
            <person name="Gautier V."/>
            <person name="Ament-Velasquez S.L."/>
            <person name="Kruys A."/>
            <person name="Hutchinson M.I."/>
            <person name="Powell A.J."/>
            <person name="Barry K."/>
            <person name="Miller A.N."/>
            <person name="Grigoriev I.V."/>
            <person name="Debuchy R."/>
            <person name="Gladieux P."/>
            <person name="Thoren M.H."/>
            <person name="Johannesson H."/>
        </authorList>
    </citation>
    <scope>NUCLEOTIDE SEQUENCE</scope>
    <source>
        <strain evidence="3">CBS 532.94</strain>
    </source>
</reference>
<keyword evidence="2" id="KW-0812">Transmembrane</keyword>